<reference evidence="3 4" key="1">
    <citation type="submission" date="2014-03" db="EMBL/GenBank/DDBJ databases">
        <title>Draft genome of the hookworm Oesophagostomum dentatum.</title>
        <authorList>
            <person name="Mitreva M."/>
        </authorList>
    </citation>
    <scope>NUCLEOTIDE SEQUENCE [LARGE SCALE GENOMIC DNA]</scope>
    <source>
        <strain evidence="3 4">OD-Hann</strain>
    </source>
</reference>
<evidence type="ECO:0000313" key="3">
    <source>
        <dbReference type="EMBL" id="KHJ91291.1"/>
    </source>
</evidence>
<dbReference type="Proteomes" id="UP000053660">
    <property type="component" value="Unassembled WGS sequence"/>
</dbReference>
<dbReference type="EMBL" id="KN552194">
    <property type="protein sequence ID" value="KHJ91291.1"/>
    <property type="molecule type" value="Genomic_DNA"/>
</dbReference>
<dbReference type="AlphaFoldDB" id="A0A0B1T578"/>
<keyword evidence="2" id="KW-1133">Transmembrane helix</keyword>
<keyword evidence="2" id="KW-0472">Membrane</keyword>
<evidence type="ECO:0000313" key="4">
    <source>
        <dbReference type="Proteomes" id="UP000053660"/>
    </source>
</evidence>
<protein>
    <submittedName>
        <fullName evidence="3">Uncharacterized protein</fullName>
    </submittedName>
</protein>
<evidence type="ECO:0000256" key="2">
    <source>
        <dbReference type="SAM" id="Phobius"/>
    </source>
</evidence>
<evidence type="ECO:0000256" key="1">
    <source>
        <dbReference type="SAM" id="MobiDB-lite"/>
    </source>
</evidence>
<accession>A0A0B1T578</accession>
<feature type="transmembrane region" description="Helical" evidence="2">
    <location>
        <begin position="20"/>
        <end position="39"/>
    </location>
</feature>
<keyword evidence="4" id="KW-1185">Reference proteome</keyword>
<feature type="region of interest" description="Disordered" evidence="1">
    <location>
        <begin position="75"/>
        <end position="103"/>
    </location>
</feature>
<keyword evidence="2" id="KW-0812">Transmembrane</keyword>
<gene>
    <name evidence="3" type="ORF">OESDEN_08845</name>
</gene>
<dbReference type="OrthoDB" id="10531144at2759"/>
<name>A0A0B1T578_OESDE</name>
<feature type="compositionally biased region" description="Low complexity" evidence="1">
    <location>
        <begin position="86"/>
        <end position="100"/>
    </location>
</feature>
<organism evidence="3 4">
    <name type="scientific">Oesophagostomum dentatum</name>
    <name type="common">Nodular worm</name>
    <dbReference type="NCBI Taxonomy" id="61180"/>
    <lineage>
        <taxon>Eukaryota</taxon>
        <taxon>Metazoa</taxon>
        <taxon>Ecdysozoa</taxon>
        <taxon>Nematoda</taxon>
        <taxon>Chromadorea</taxon>
        <taxon>Rhabditida</taxon>
        <taxon>Rhabditina</taxon>
        <taxon>Rhabditomorpha</taxon>
        <taxon>Strongyloidea</taxon>
        <taxon>Strongylidae</taxon>
        <taxon>Oesophagostomum</taxon>
    </lineage>
</organism>
<proteinExistence type="predicted"/>
<sequence length="127" mass="14110">MPRNKTYTSSQPRPPLTVLHLLLVICAVVCVSLALSCYFRQKANRRLRPLFGSYAPIPVPVIHPKPDRELLVLPPNYEEATSQGTANGQSASSQPGSAPADETLHITHKNKRMLHVTTKEKMVHLHV</sequence>